<accession>A0A418NGY2</accession>
<feature type="compositionally biased region" description="Basic and acidic residues" evidence="1">
    <location>
        <begin position="38"/>
        <end position="54"/>
    </location>
</feature>
<proteinExistence type="predicted"/>
<comment type="caution">
    <text evidence="2">The sequence shown here is derived from an EMBL/GenBank/DDBJ whole genome shotgun (WGS) entry which is preliminary data.</text>
</comment>
<evidence type="ECO:0000313" key="3">
    <source>
        <dbReference type="Proteomes" id="UP000285092"/>
    </source>
</evidence>
<evidence type="ECO:0000256" key="1">
    <source>
        <dbReference type="SAM" id="MobiDB-lite"/>
    </source>
</evidence>
<protein>
    <submittedName>
        <fullName evidence="2">Uncharacterized protein</fullName>
    </submittedName>
</protein>
<reference evidence="2 3" key="1">
    <citation type="submission" date="2018-08" db="EMBL/GenBank/DDBJ databases">
        <title>Altererythrobacter sp.Ery1 and Ery12, the genome sequencing of novel strains in genus Alterythrobacter.</title>
        <authorList>
            <person name="Cheng H."/>
            <person name="Wu Y.-H."/>
            <person name="Fang C."/>
            <person name="Xu X.-W."/>
        </authorList>
    </citation>
    <scope>NUCLEOTIDE SEQUENCE [LARGE SCALE GENOMIC DNA]</scope>
    <source>
        <strain evidence="2 3">Ery1</strain>
    </source>
</reference>
<feature type="region of interest" description="Disordered" evidence="1">
    <location>
        <begin position="33"/>
        <end position="104"/>
    </location>
</feature>
<name>A0A418NGY2_9SPHN</name>
<gene>
    <name evidence="2" type="ORF">D2V04_10795</name>
</gene>
<keyword evidence="3" id="KW-1185">Reference proteome</keyword>
<evidence type="ECO:0000313" key="2">
    <source>
        <dbReference type="EMBL" id="RIV77601.1"/>
    </source>
</evidence>
<dbReference type="AlphaFoldDB" id="A0A418NGY2"/>
<dbReference type="Proteomes" id="UP000285092">
    <property type="component" value="Unassembled WGS sequence"/>
</dbReference>
<feature type="compositionally biased region" description="Basic and acidic residues" evidence="1">
    <location>
        <begin position="67"/>
        <end position="77"/>
    </location>
</feature>
<dbReference type="OrthoDB" id="9848548at2"/>
<dbReference type="EMBL" id="QXFK01000017">
    <property type="protein sequence ID" value="RIV77601.1"/>
    <property type="molecule type" value="Genomic_DNA"/>
</dbReference>
<dbReference type="RefSeq" id="WP_119513701.1">
    <property type="nucleotide sequence ID" value="NZ_QXFK01000017.1"/>
</dbReference>
<organism evidence="2 3">
    <name type="scientific">Pelagerythrobacter aerophilus</name>
    <dbReference type="NCBI Taxonomy" id="2306995"/>
    <lineage>
        <taxon>Bacteria</taxon>
        <taxon>Pseudomonadati</taxon>
        <taxon>Pseudomonadota</taxon>
        <taxon>Alphaproteobacteria</taxon>
        <taxon>Sphingomonadales</taxon>
        <taxon>Erythrobacteraceae</taxon>
        <taxon>Pelagerythrobacter</taxon>
    </lineage>
</organism>
<sequence length="129" mass="13951">MYFDPFRNRWAALALAGLILLAAAALVGSEDSGGLLDRMADRQRAGEPGPRETVEMPEEMPSPELAPPEREFREPVDRGSFTPEAELIDEAEGFDTTPPIVHEMPDDGVVLEAEAEAPMLPYDGEGPGS</sequence>